<proteinExistence type="predicted"/>
<organism evidence="1 2">
    <name type="scientific">Candidatus Merdivivens pullicola</name>
    <dbReference type="NCBI Taxonomy" id="2840872"/>
    <lineage>
        <taxon>Bacteria</taxon>
        <taxon>Pseudomonadati</taxon>
        <taxon>Bacteroidota</taxon>
        <taxon>Bacteroidia</taxon>
        <taxon>Bacteroidales</taxon>
        <taxon>Muribaculaceae</taxon>
        <taxon>Muribaculaceae incertae sedis</taxon>
        <taxon>Candidatus Merdivivens</taxon>
    </lineage>
</organism>
<sequence>MNLRTIKKDIEYLVGNVIDDCNLYMSLFPNKESQEAAGKIMDEAIELYNNLIDKVNNPDKSDPKKIKEHYRNIRKELFEGVDALCEKLSNVAGKNEEK</sequence>
<reference evidence="1" key="2">
    <citation type="journal article" date="2021" name="PeerJ">
        <title>Extensive microbial diversity within the chicken gut microbiome revealed by metagenomics and culture.</title>
        <authorList>
            <person name="Gilroy R."/>
            <person name="Ravi A."/>
            <person name="Getino M."/>
            <person name="Pursley I."/>
            <person name="Horton D.L."/>
            <person name="Alikhan N.F."/>
            <person name="Baker D."/>
            <person name="Gharbi K."/>
            <person name="Hall N."/>
            <person name="Watson M."/>
            <person name="Adriaenssens E.M."/>
            <person name="Foster-Nyarko E."/>
            <person name="Jarju S."/>
            <person name="Secka A."/>
            <person name="Antonio M."/>
            <person name="Oren A."/>
            <person name="Chaudhuri R.R."/>
            <person name="La Ragione R."/>
            <person name="Hildebrand F."/>
            <person name="Pallen M.J."/>
        </authorList>
    </citation>
    <scope>NUCLEOTIDE SEQUENCE</scope>
    <source>
        <strain evidence="1">B1-8020</strain>
    </source>
</reference>
<dbReference type="AlphaFoldDB" id="A0A9D9IHF5"/>
<reference evidence="1" key="1">
    <citation type="submission" date="2020-10" db="EMBL/GenBank/DDBJ databases">
        <authorList>
            <person name="Gilroy R."/>
        </authorList>
    </citation>
    <scope>NUCLEOTIDE SEQUENCE</scope>
    <source>
        <strain evidence="1">B1-8020</strain>
    </source>
</reference>
<dbReference type="Proteomes" id="UP000823604">
    <property type="component" value="Unassembled WGS sequence"/>
</dbReference>
<evidence type="ECO:0000313" key="1">
    <source>
        <dbReference type="EMBL" id="MBO8472255.1"/>
    </source>
</evidence>
<evidence type="ECO:0000313" key="2">
    <source>
        <dbReference type="Proteomes" id="UP000823604"/>
    </source>
</evidence>
<protein>
    <submittedName>
        <fullName evidence="1">Uncharacterized protein</fullName>
    </submittedName>
</protein>
<accession>A0A9D9IHF5</accession>
<name>A0A9D9IHF5_9BACT</name>
<dbReference type="EMBL" id="JADIMA010000012">
    <property type="protein sequence ID" value="MBO8472255.1"/>
    <property type="molecule type" value="Genomic_DNA"/>
</dbReference>
<comment type="caution">
    <text evidence="1">The sequence shown here is derived from an EMBL/GenBank/DDBJ whole genome shotgun (WGS) entry which is preliminary data.</text>
</comment>
<gene>
    <name evidence="1" type="ORF">IAB81_01305</name>
</gene>